<keyword evidence="2" id="KW-0472">Membrane</keyword>
<gene>
    <name evidence="3" type="primary">Ifngr1_1</name>
    <name evidence="3" type="ORF">NOTPEN_R14480</name>
</gene>
<dbReference type="EMBL" id="VZSG01000100">
    <property type="protein sequence ID" value="NWX84303.1"/>
    <property type="molecule type" value="Genomic_DNA"/>
</dbReference>
<dbReference type="PRINTS" id="PR01777">
    <property type="entry name" value="INTERFERONGR"/>
</dbReference>
<keyword evidence="2" id="KW-0812">Transmembrane</keyword>
<feature type="non-terminal residue" evidence="3">
    <location>
        <position position="1"/>
    </location>
</feature>
<accession>A0A7K6ZKI5</accession>
<feature type="compositionally biased region" description="Polar residues" evidence="1">
    <location>
        <begin position="167"/>
        <end position="183"/>
    </location>
</feature>
<dbReference type="SUPFAM" id="SSF49265">
    <property type="entry name" value="Fibronectin type III"/>
    <property type="match status" value="1"/>
</dbReference>
<keyword evidence="2" id="KW-1133">Transmembrane helix</keyword>
<protein>
    <submittedName>
        <fullName evidence="3">INGR1 protein</fullName>
    </submittedName>
</protein>
<name>A0A7K6ZKI5_9AVES</name>
<evidence type="ECO:0000256" key="2">
    <source>
        <dbReference type="SAM" id="Phobius"/>
    </source>
</evidence>
<sequence>SKKELRADDCNIKKCSLDIPISSKGYIYCVSAKGSFYDDLILGAWSEESCVPVPLKQTLSSKNIVIVVGVILIFGLFLSTLYGYKKLRKKNIKLPKSLVSVIRNLNTSRFLETKPEAKCNSVVSLMPDEPALPADEEVHSLKVEQNEGITNIENSSEEASSVLLSEGQGNSGEVSVQESTGEVSSEDEQNHKGRESYFPSDSNQTEICSNCSGAEVSTTEVQQTVHPSSTLKFSGYDKPHVPLDMLIDVGEEQPVVAYRPTE</sequence>
<evidence type="ECO:0000256" key="1">
    <source>
        <dbReference type="SAM" id="MobiDB-lite"/>
    </source>
</evidence>
<dbReference type="AlphaFoldDB" id="A0A7K6ZKI5"/>
<dbReference type="InterPro" id="IPR008355">
    <property type="entry name" value="Interferon_gamma_rcpt_asu"/>
</dbReference>
<proteinExistence type="predicted"/>
<keyword evidence="4" id="KW-1185">Reference proteome</keyword>
<feature type="region of interest" description="Disordered" evidence="1">
    <location>
        <begin position="149"/>
        <end position="204"/>
    </location>
</feature>
<dbReference type="InterPro" id="IPR036116">
    <property type="entry name" value="FN3_sf"/>
</dbReference>
<dbReference type="GO" id="GO:0004896">
    <property type="term" value="F:cytokine receptor activity"/>
    <property type="evidence" value="ECO:0007669"/>
    <property type="project" value="InterPro"/>
</dbReference>
<dbReference type="Gene3D" id="2.60.40.10">
    <property type="entry name" value="Immunoglobulins"/>
    <property type="match status" value="1"/>
</dbReference>
<feature type="non-terminal residue" evidence="3">
    <location>
        <position position="262"/>
    </location>
</feature>
<evidence type="ECO:0000313" key="4">
    <source>
        <dbReference type="Proteomes" id="UP000538817"/>
    </source>
</evidence>
<dbReference type="Proteomes" id="UP000538817">
    <property type="component" value="Unassembled WGS sequence"/>
</dbReference>
<comment type="caution">
    <text evidence="3">The sequence shown here is derived from an EMBL/GenBank/DDBJ whole genome shotgun (WGS) entry which is preliminary data.</text>
</comment>
<feature type="compositionally biased region" description="Low complexity" evidence="1">
    <location>
        <begin position="153"/>
        <end position="166"/>
    </location>
</feature>
<dbReference type="GO" id="GO:0019955">
    <property type="term" value="F:cytokine binding"/>
    <property type="evidence" value="ECO:0007669"/>
    <property type="project" value="InterPro"/>
</dbReference>
<reference evidence="3 4" key="1">
    <citation type="submission" date="2019-09" db="EMBL/GenBank/DDBJ databases">
        <title>Bird 10,000 Genomes (B10K) Project - Family phase.</title>
        <authorList>
            <person name="Zhang G."/>
        </authorList>
    </citation>
    <scope>NUCLEOTIDE SEQUENCE [LARGE SCALE GENOMIC DNA]</scope>
    <source>
        <strain evidence="3">B10K-MSB-04</strain>
    </source>
</reference>
<dbReference type="GO" id="GO:0016020">
    <property type="term" value="C:membrane"/>
    <property type="evidence" value="ECO:0007669"/>
    <property type="project" value="InterPro"/>
</dbReference>
<feature type="transmembrane region" description="Helical" evidence="2">
    <location>
        <begin position="64"/>
        <end position="84"/>
    </location>
</feature>
<evidence type="ECO:0000313" key="3">
    <source>
        <dbReference type="EMBL" id="NWX84303.1"/>
    </source>
</evidence>
<organism evidence="3 4">
    <name type="scientific">Nothoprocta pentlandii</name>
    <dbReference type="NCBI Taxonomy" id="2585814"/>
    <lineage>
        <taxon>Eukaryota</taxon>
        <taxon>Metazoa</taxon>
        <taxon>Chordata</taxon>
        <taxon>Craniata</taxon>
        <taxon>Vertebrata</taxon>
        <taxon>Euteleostomi</taxon>
        <taxon>Archelosauria</taxon>
        <taxon>Archosauria</taxon>
        <taxon>Dinosauria</taxon>
        <taxon>Saurischia</taxon>
        <taxon>Theropoda</taxon>
        <taxon>Coelurosauria</taxon>
        <taxon>Aves</taxon>
        <taxon>Palaeognathae</taxon>
        <taxon>Tinamiformes</taxon>
        <taxon>Tinamidae</taxon>
        <taxon>Nothoprocta</taxon>
    </lineage>
</organism>
<dbReference type="InterPro" id="IPR013783">
    <property type="entry name" value="Ig-like_fold"/>
</dbReference>